<dbReference type="Gene3D" id="3.40.30.10">
    <property type="entry name" value="Glutaredoxin"/>
    <property type="match status" value="1"/>
</dbReference>
<feature type="chain" id="PRO_5025572099" description="Thioredoxin domain-containing protein" evidence="1">
    <location>
        <begin position="21"/>
        <end position="299"/>
    </location>
</feature>
<evidence type="ECO:0000259" key="2">
    <source>
        <dbReference type="PROSITE" id="PS51352"/>
    </source>
</evidence>
<organism evidence="3 4">
    <name type="scientific">Oceanipulchritudo coccoides</name>
    <dbReference type="NCBI Taxonomy" id="2706888"/>
    <lineage>
        <taxon>Bacteria</taxon>
        <taxon>Pseudomonadati</taxon>
        <taxon>Verrucomicrobiota</taxon>
        <taxon>Opitutia</taxon>
        <taxon>Puniceicoccales</taxon>
        <taxon>Oceanipulchritudinaceae</taxon>
        <taxon>Oceanipulchritudo</taxon>
    </lineage>
</organism>
<protein>
    <recommendedName>
        <fullName evidence="2">Thioredoxin domain-containing protein</fullName>
    </recommendedName>
</protein>
<keyword evidence="1" id="KW-0732">Signal</keyword>
<sequence length="299" mass="33867">MKVIKSILILLPVIPALLIAQTYQVGDIVDDYSFTDYTTGETVSLYELGEQGGVLVLEWFAWWCPFCANAAANVEEGIVEYYALRGGNPAGLPVRHIGLNVQGGARSQSDTFIARYGLETVMEDYNRDFFDLFSPNGGQPLFVIINAEANSPSAEQWEVLYTRLNYLGNEAPDISALMRPVIDGIEAGAPDATVETTFPGINNPTGNWYQSEWFGIFEGSNFPFISHMEFGYGYVESTSEPEVFYFYDTEWKWLFTSKGMYPFFYSFETDNWLIYSLGSMGEWFFDYNSMEWRNMPPGS</sequence>
<gene>
    <name evidence="3" type="ORF">G0Q06_12720</name>
</gene>
<feature type="domain" description="Thioredoxin" evidence="2">
    <location>
        <begin position="23"/>
        <end position="169"/>
    </location>
</feature>
<evidence type="ECO:0000313" key="3">
    <source>
        <dbReference type="EMBL" id="NDV63321.1"/>
    </source>
</evidence>
<dbReference type="Proteomes" id="UP000478417">
    <property type="component" value="Unassembled WGS sequence"/>
</dbReference>
<feature type="signal peptide" evidence="1">
    <location>
        <begin position="1"/>
        <end position="20"/>
    </location>
</feature>
<dbReference type="PROSITE" id="PS51352">
    <property type="entry name" value="THIOREDOXIN_2"/>
    <property type="match status" value="1"/>
</dbReference>
<comment type="caution">
    <text evidence="3">The sequence shown here is derived from an EMBL/GenBank/DDBJ whole genome shotgun (WGS) entry which is preliminary data.</text>
</comment>
<evidence type="ECO:0000256" key="1">
    <source>
        <dbReference type="SAM" id="SignalP"/>
    </source>
</evidence>
<name>A0A6B2M2S7_9BACT</name>
<evidence type="ECO:0000313" key="4">
    <source>
        <dbReference type="Proteomes" id="UP000478417"/>
    </source>
</evidence>
<dbReference type="InterPro" id="IPR036249">
    <property type="entry name" value="Thioredoxin-like_sf"/>
</dbReference>
<dbReference type="SUPFAM" id="SSF52833">
    <property type="entry name" value="Thioredoxin-like"/>
    <property type="match status" value="1"/>
</dbReference>
<accession>A0A6B2M2S7</accession>
<dbReference type="AlphaFoldDB" id="A0A6B2M2S7"/>
<dbReference type="EMBL" id="JAAGNX010000003">
    <property type="protein sequence ID" value="NDV63321.1"/>
    <property type="molecule type" value="Genomic_DNA"/>
</dbReference>
<keyword evidence="4" id="KW-1185">Reference proteome</keyword>
<dbReference type="InterPro" id="IPR013766">
    <property type="entry name" value="Thioredoxin_domain"/>
</dbReference>
<proteinExistence type="predicted"/>
<dbReference type="RefSeq" id="WP_163966719.1">
    <property type="nucleotide sequence ID" value="NZ_JAAGNX010000003.1"/>
</dbReference>
<reference evidence="3 4" key="1">
    <citation type="submission" date="2020-02" db="EMBL/GenBank/DDBJ databases">
        <title>Albibacoteraceae fam. nov., the first described family within the subdivision 4 Verrucomicrobia.</title>
        <authorList>
            <person name="Xi F."/>
        </authorList>
    </citation>
    <scope>NUCLEOTIDE SEQUENCE [LARGE SCALE GENOMIC DNA]</scope>
    <source>
        <strain evidence="3 4">CK1056</strain>
    </source>
</reference>